<dbReference type="EMBL" id="OZ034827">
    <property type="protein sequence ID" value="CAL1683591.1"/>
    <property type="molecule type" value="Genomic_DNA"/>
</dbReference>
<evidence type="ECO:0000313" key="2">
    <source>
        <dbReference type="Proteomes" id="UP001497644"/>
    </source>
</evidence>
<name>A0AAV2NVL6_9HYME</name>
<organism evidence="1 2">
    <name type="scientific">Lasius platythorax</name>
    <dbReference type="NCBI Taxonomy" id="488582"/>
    <lineage>
        <taxon>Eukaryota</taxon>
        <taxon>Metazoa</taxon>
        <taxon>Ecdysozoa</taxon>
        <taxon>Arthropoda</taxon>
        <taxon>Hexapoda</taxon>
        <taxon>Insecta</taxon>
        <taxon>Pterygota</taxon>
        <taxon>Neoptera</taxon>
        <taxon>Endopterygota</taxon>
        <taxon>Hymenoptera</taxon>
        <taxon>Apocrita</taxon>
        <taxon>Aculeata</taxon>
        <taxon>Formicoidea</taxon>
        <taxon>Formicidae</taxon>
        <taxon>Formicinae</taxon>
        <taxon>Lasius</taxon>
        <taxon>Lasius</taxon>
    </lineage>
</organism>
<evidence type="ECO:0000313" key="1">
    <source>
        <dbReference type="EMBL" id="CAL1683591.1"/>
    </source>
</evidence>
<sequence>MLFRSASIFRRGRSTNILSNVSSSHFSTRTSLRYPPACYQSIGGHPRTSPNLRAGIQGSSGVCDSLECALPSLIKRCQHPQPRTSPLEHHEWE</sequence>
<dbReference type="AlphaFoldDB" id="A0AAV2NVL6"/>
<proteinExistence type="predicted"/>
<gene>
    <name evidence="1" type="ORF">LPLAT_LOCUS9289</name>
</gene>
<protein>
    <submittedName>
        <fullName evidence="1">Uncharacterized protein</fullName>
    </submittedName>
</protein>
<dbReference type="Proteomes" id="UP001497644">
    <property type="component" value="Chromosome 4"/>
</dbReference>
<accession>A0AAV2NVL6</accession>
<reference evidence="1" key="1">
    <citation type="submission" date="2024-04" db="EMBL/GenBank/DDBJ databases">
        <authorList>
            <consortium name="Molecular Ecology Group"/>
        </authorList>
    </citation>
    <scope>NUCLEOTIDE SEQUENCE</scope>
</reference>
<keyword evidence="2" id="KW-1185">Reference proteome</keyword>